<evidence type="ECO:0000256" key="1">
    <source>
        <dbReference type="ARBA" id="ARBA00001974"/>
    </source>
</evidence>
<proteinExistence type="predicted"/>
<dbReference type="InterPro" id="IPR036188">
    <property type="entry name" value="FAD/NAD-bd_sf"/>
</dbReference>
<dbReference type="Gene3D" id="3.50.50.60">
    <property type="entry name" value="FAD/NAD(P)-binding domain"/>
    <property type="match status" value="1"/>
</dbReference>
<name>A0A319BMI3_ASPVC</name>
<keyword evidence="2" id="KW-0285">Flavoprotein</keyword>
<reference evidence="5" key="1">
    <citation type="submission" date="2016-12" db="EMBL/GenBank/DDBJ databases">
        <title>The genomes of Aspergillus section Nigri reveals drivers in fungal speciation.</title>
        <authorList>
            <consortium name="DOE Joint Genome Institute"/>
            <person name="Vesth T.C."/>
            <person name="Nybo J."/>
            <person name="Theobald S."/>
            <person name="Brandl J."/>
            <person name="Frisvad J.C."/>
            <person name="Nielsen K.F."/>
            <person name="Lyhne E.K."/>
            <person name="Kogle M.E."/>
            <person name="Kuo A."/>
            <person name="Riley R."/>
            <person name="Clum A."/>
            <person name="Nolan M."/>
            <person name="Lipzen A."/>
            <person name="Salamov A."/>
            <person name="Henrissat B."/>
            <person name="Wiebenga A."/>
            <person name="De Vries R.P."/>
            <person name="Grigoriev I.V."/>
            <person name="Mortensen U.H."/>
            <person name="Andersen M.R."/>
            <person name="Baker S.E."/>
        </authorList>
    </citation>
    <scope>NUCLEOTIDE SEQUENCE [LARGE SCALE GENOMIC DNA]</scope>
    <source>
        <strain evidence="5">CBS 113365</strain>
    </source>
</reference>
<dbReference type="RefSeq" id="XP_025568310.1">
    <property type="nucleotide sequence ID" value="XM_025705498.1"/>
</dbReference>
<evidence type="ECO:0000313" key="5">
    <source>
        <dbReference type="EMBL" id="PYH74516.1"/>
    </source>
</evidence>
<evidence type="ECO:0000256" key="4">
    <source>
        <dbReference type="ARBA" id="ARBA00023002"/>
    </source>
</evidence>
<dbReference type="Proteomes" id="UP000248405">
    <property type="component" value="Unassembled WGS sequence"/>
</dbReference>
<comment type="cofactor">
    <cofactor evidence="1">
        <name>FAD</name>
        <dbReference type="ChEBI" id="CHEBI:57692"/>
    </cofactor>
</comment>
<dbReference type="Gene3D" id="3.30.9.10">
    <property type="entry name" value="D-Amino Acid Oxidase, subunit A, domain 2"/>
    <property type="match status" value="1"/>
</dbReference>
<keyword evidence="6" id="KW-1185">Reference proteome</keyword>
<dbReference type="InterPro" id="IPR045170">
    <property type="entry name" value="MTOX"/>
</dbReference>
<protein>
    <recommendedName>
        <fullName evidence="7">FAD dependent oxidoreductase domain-containing protein</fullName>
    </recommendedName>
</protein>
<gene>
    <name evidence="5" type="ORF">BO88DRAFT_400188</name>
</gene>
<dbReference type="GeneID" id="37210090"/>
<dbReference type="GO" id="GO:0008115">
    <property type="term" value="F:sarcosine oxidase activity"/>
    <property type="evidence" value="ECO:0007669"/>
    <property type="project" value="TreeGrafter"/>
</dbReference>
<evidence type="ECO:0000256" key="2">
    <source>
        <dbReference type="ARBA" id="ARBA00022630"/>
    </source>
</evidence>
<keyword evidence="4" id="KW-0560">Oxidoreductase</keyword>
<evidence type="ECO:0000313" key="6">
    <source>
        <dbReference type="Proteomes" id="UP000248405"/>
    </source>
</evidence>
<dbReference type="GO" id="GO:0050660">
    <property type="term" value="F:flavin adenine dinucleotide binding"/>
    <property type="evidence" value="ECO:0007669"/>
    <property type="project" value="InterPro"/>
</dbReference>
<dbReference type="AlphaFoldDB" id="A0A319BMI3"/>
<evidence type="ECO:0008006" key="7">
    <source>
        <dbReference type="Google" id="ProtNLM"/>
    </source>
</evidence>
<dbReference type="PANTHER" id="PTHR10961">
    <property type="entry name" value="PEROXISOMAL SARCOSINE OXIDASE"/>
    <property type="match status" value="1"/>
</dbReference>
<dbReference type="EMBL" id="KZ821614">
    <property type="protein sequence ID" value="PYH74516.1"/>
    <property type="molecule type" value="Genomic_DNA"/>
</dbReference>
<dbReference type="PANTHER" id="PTHR10961:SF24">
    <property type="entry name" value="HYPOTHETICAL FRUCTOSYL AMINE:OXYGEN OXIDOREDUCTASE (EUROFUNG)"/>
    <property type="match status" value="1"/>
</dbReference>
<keyword evidence="3" id="KW-0274">FAD</keyword>
<accession>A0A319BMI3</accession>
<dbReference type="GO" id="GO:0051698">
    <property type="term" value="F:saccharopine oxidase activity"/>
    <property type="evidence" value="ECO:0007669"/>
    <property type="project" value="TreeGrafter"/>
</dbReference>
<sequence>MPQLAERPFSFARICWCADTVDRNFLIDYHPDHPSLLLAVGASGRGFAHIPSIGSFIADRLEGKMDPRVAAAVRWRPEQAVNRDWDDTQNRFGGEYRVMDFQKVKEWTNIQES</sequence>
<dbReference type="OrthoDB" id="2219495at2759"/>
<evidence type="ECO:0000256" key="3">
    <source>
        <dbReference type="ARBA" id="ARBA00022827"/>
    </source>
</evidence>
<organism evidence="5 6">
    <name type="scientific">Aspergillus vadensis (strain CBS 113365 / IMI 142717 / IBT 24658)</name>
    <dbReference type="NCBI Taxonomy" id="1448311"/>
    <lineage>
        <taxon>Eukaryota</taxon>
        <taxon>Fungi</taxon>
        <taxon>Dikarya</taxon>
        <taxon>Ascomycota</taxon>
        <taxon>Pezizomycotina</taxon>
        <taxon>Eurotiomycetes</taxon>
        <taxon>Eurotiomycetidae</taxon>
        <taxon>Eurotiales</taxon>
        <taxon>Aspergillaceae</taxon>
        <taxon>Aspergillus</taxon>
        <taxon>Aspergillus subgen. Circumdati</taxon>
    </lineage>
</organism>